<dbReference type="WBParaSite" id="jg20634">
    <property type="protein sequence ID" value="jg20634"/>
    <property type="gene ID" value="jg20634"/>
</dbReference>
<protein>
    <submittedName>
        <fullName evidence="2">Uncharacterized protein</fullName>
    </submittedName>
</protein>
<dbReference type="Proteomes" id="UP000887574">
    <property type="component" value="Unplaced"/>
</dbReference>
<evidence type="ECO:0000313" key="1">
    <source>
        <dbReference type="Proteomes" id="UP000887574"/>
    </source>
</evidence>
<name>A0A915DJA6_9BILA</name>
<sequence length="101" mass="11398">MVVIARHIVDNKRLRVRRRTTRAAILGDTILGFVNDVDGKCPNRCVNADQCNKDRTKKECTCIANHCTPIARTITAWTMQEPDPGHKCKGPCTSDEDCRSW</sequence>
<keyword evidence="1" id="KW-1185">Reference proteome</keyword>
<dbReference type="AlphaFoldDB" id="A0A915DJA6"/>
<proteinExistence type="predicted"/>
<accession>A0A915DJA6</accession>
<reference evidence="2" key="1">
    <citation type="submission" date="2022-11" db="UniProtKB">
        <authorList>
            <consortium name="WormBaseParasite"/>
        </authorList>
    </citation>
    <scope>IDENTIFICATION</scope>
</reference>
<organism evidence="1 2">
    <name type="scientific">Ditylenchus dipsaci</name>
    <dbReference type="NCBI Taxonomy" id="166011"/>
    <lineage>
        <taxon>Eukaryota</taxon>
        <taxon>Metazoa</taxon>
        <taxon>Ecdysozoa</taxon>
        <taxon>Nematoda</taxon>
        <taxon>Chromadorea</taxon>
        <taxon>Rhabditida</taxon>
        <taxon>Tylenchina</taxon>
        <taxon>Tylenchomorpha</taxon>
        <taxon>Sphaerularioidea</taxon>
        <taxon>Anguinidae</taxon>
        <taxon>Anguininae</taxon>
        <taxon>Ditylenchus</taxon>
    </lineage>
</organism>
<evidence type="ECO:0000313" key="2">
    <source>
        <dbReference type="WBParaSite" id="jg20634"/>
    </source>
</evidence>